<reference evidence="1 2" key="1">
    <citation type="submission" date="2023-07" db="EMBL/GenBank/DDBJ databases">
        <title>Sequencing the genomes of 1000 actinobacteria strains.</title>
        <authorList>
            <person name="Klenk H.-P."/>
        </authorList>
    </citation>
    <scope>NUCLEOTIDE SEQUENCE [LARGE SCALE GENOMIC DNA]</scope>
    <source>
        <strain evidence="1 2">DSM 22966</strain>
    </source>
</reference>
<proteinExistence type="predicted"/>
<organism evidence="1 2">
    <name type="scientific">Enteractinococcus fodinae</name>
    <dbReference type="NCBI Taxonomy" id="684663"/>
    <lineage>
        <taxon>Bacteria</taxon>
        <taxon>Bacillati</taxon>
        <taxon>Actinomycetota</taxon>
        <taxon>Actinomycetes</taxon>
        <taxon>Micrococcales</taxon>
        <taxon>Micrococcaceae</taxon>
    </lineage>
</organism>
<gene>
    <name evidence="1" type="ORF">J2S62_000926</name>
</gene>
<comment type="caution">
    <text evidence="1">The sequence shown here is derived from an EMBL/GenBank/DDBJ whole genome shotgun (WGS) entry which is preliminary data.</text>
</comment>
<dbReference type="EMBL" id="JAVDYJ010000001">
    <property type="protein sequence ID" value="MDR7346669.1"/>
    <property type="molecule type" value="Genomic_DNA"/>
</dbReference>
<evidence type="ECO:0000313" key="1">
    <source>
        <dbReference type="EMBL" id="MDR7346669.1"/>
    </source>
</evidence>
<keyword evidence="2" id="KW-1185">Reference proteome</keyword>
<evidence type="ECO:0008006" key="3">
    <source>
        <dbReference type="Google" id="ProtNLM"/>
    </source>
</evidence>
<sequence length="74" mass="8083">MEIHIGIQNVSREIVFETDLSKDEVLERVRAAVQDNTPLEIADNKDGTIVVPAGVLGYVEITDTTSRRVGFIAG</sequence>
<protein>
    <recommendedName>
        <fullName evidence="3">DUF3107 domain-containing protein</fullName>
    </recommendedName>
</protein>
<accession>A0ABU2B0Y4</accession>
<dbReference type="RefSeq" id="WP_310171913.1">
    <property type="nucleotide sequence ID" value="NZ_BAABHE010000002.1"/>
</dbReference>
<evidence type="ECO:0000313" key="2">
    <source>
        <dbReference type="Proteomes" id="UP001183794"/>
    </source>
</evidence>
<name>A0ABU2B0Y4_9MICC</name>
<dbReference type="Pfam" id="PF11305">
    <property type="entry name" value="DUF3107"/>
    <property type="match status" value="1"/>
</dbReference>
<dbReference type="Proteomes" id="UP001183794">
    <property type="component" value="Unassembled WGS sequence"/>
</dbReference>
<dbReference type="InterPro" id="IPR021456">
    <property type="entry name" value="DUF3107"/>
</dbReference>